<sequence length="60" mass="7545">YDLLEVNILHFHIVRSEMVEYNFDRLYLEDTLMMEFRIYFRQHEDHAWQNPRFMTSKSTS</sequence>
<gene>
    <name evidence="1" type="ORF">AYBTSS11_LOCUS13800</name>
</gene>
<organism evidence="1 2">
    <name type="scientific">Sphenostylis stenocarpa</name>
    <dbReference type="NCBI Taxonomy" id="92480"/>
    <lineage>
        <taxon>Eukaryota</taxon>
        <taxon>Viridiplantae</taxon>
        <taxon>Streptophyta</taxon>
        <taxon>Embryophyta</taxon>
        <taxon>Tracheophyta</taxon>
        <taxon>Spermatophyta</taxon>
        <taxon>Magnoliopsida</taxon>
        <taxon>eudicotyledons</taxon>
        <taxon>Gunneridae</taxon>
        <taxon>Pentapetalae</taxon>
        <taxon>rosids</taxon>
        <taxon>fabids</taxon>
        <taxon>Fabales</taxon>
        <taxon>Fabaceae</taxon>
        <taxon>Papilionoideae</taxon>
        <taxon>50 kb inversion clade</taxon>
        <taxon>NPAAA clade</taxon>
        <taxon>indigoferoid/millettioid clade</taxon>
        <taxon>Phaseoleae</taxon>
        <taxon>Sphenostylis</taxon>
    </lineage>
</organism>
<dbReference type="EMBL" id="OY731401">
    <property type="protein sequence ID" value="CAJ1949591.1"/>
    <property type="molecule type" value="Genomic_DNA"/>
</dbReference>
<evidence type="ECO:0000313" key="2">
    <source>
        <dbReference type="Proteomes" id="UP001189624"/>
    </source>
</evidence>
<evidence type="ECO:0000313" key="1">
    <source>
        <dbReference type="EMBL" id="CAJ1949591.1"/>
    </source>
</evidence>
<dbReference type="AlphaFoldDB" id="A0AA86SHH3"/>
<keyword evidence="2" id="KW-1185">Reference proteome</keyword>
<name>A0AA86SHH3_9FABA</name>
<feature type="non-terminal residue" evidence="1">
    <location>
        <position position="1"/>
    </location>
</feature>
<protein>
    <submittedName>
        <fullName evidence="1">Uncharacterized protein</fullName>
    </submittedName>
</protein>
<proteinExistence type="predicted"/>
<accession>A0AA86SHH3</accession>
<dbReference type="Gramene" id="rna-AYBTSS11_LOCUS13800">
    <property type="protein sequence ID" value="CAJ1949591.1"/>
    <property type="gene ID" value="gene-AYBTSS11_LOCUS13800"/>
</dbReference>
<dbReference type="Proteomes" id="UP001189624">
    <property type="component" value="Chromosome 4"/>
</dbReference>
<reference evidence="1" key="1">
    <citation type="submission" date="2023-10" db="EMBL/GenBank/DDBJ databases">
        <authorList>
            <person name="Domelevo Entfellner J.-B."/>
        </authorList>
    </citation>
    <scope>NUCLEOTIDE SEQUENCE</scope>
</reference>